<comment type="caution">
    <text evidence="1">The sequence shown here is derived from an EMBL/GenBank/DDBJ whole genome shotgun (WGS) entry which is preliminary data.</text>
</comment>
<gene>
    <name evidence="1" type="ORF">MLD38_009810</name>
</gene>
<dbReference type="Proteomes" id="UP001057402">
    <property type="component" value="Chromosome 3"/>
</dbReference>
<sequence>MASCPSLSLQEPSIDADKLSYEIFSILESKFLFGYDNRNLFVPRPLPVVVMDSAPPPVVDGIPPGGGVPLLDTEFPSLKGHQGAGSGVGGILAAMLFATKDGKRPIYRAEDAWKFLAEKSAGSARSMGGPRKFLNRLLGGGARRSSLGTAEERAVKEAFGESMTLKETLKPVLVPCYDMCSAAPFLFSRADALESDSFDFRIWDVCRATSAEPGEDEALEMQSVDGKTKVVGVDSSLAGMSNPTAAAITHVLHNKEEFPFVKGLEDLIVVSIGGGPGQPMTGNSKHEEDAKNLKGMKWIRPISRIAGDNSAELVDQAVSMAFGQCSSTNYVRIQANGYSRAQARFSGGKEGGANAAKMVAMAEEMLKQKNVESVLFGGKRVAEKTNGEKLNWFAGQIVEEHQKRSRRVAPTVAIKLSPLA</sequence>
<evidence type="ECO:0000313" key="1">
    <source>
        <dbReference type="EMBL" id="KAI4384038.1"/>
    </source>
</evidence>
<reference evidence="2" key="1">
    <citation type="journal article" date="2023" name="Front. Plant Sci.">
        <title>Chromosomal-level genome assembly of Melastoma candidum provides insights into trichome evolution.</title>
        <authorList>
            <person name="Zhong Y."/>
            <person name="Wu W."/>
            <person name="Sun C."/>
            <person name="Zou P."/>
            <person name="Liu Y."/>
            <person name="Dai S."/>
            <person name="Zhou R."/>
        </authorList>
    </citation>
    <scope>NUCLEOTIDE SEQUENCE [LARGE SCALE GENOMIC DNA]</scope>
</reference>
<name>A0ACB9S085_9MYRT</name>
<protein>
    <submittedName>
        <fullName evidence="1">Uncharacterized protein</fullName>
    </submittedName>
</protein>
<evidence type="ECO:0000313" key="2">
    <source>
        <dbReference type="Proteomes" id="UP001057402"/>
    </source>
</evidence>
<keyword evidence="2" id="KW-1185">Reference proteome</keyword>
<dbReference type="EMBL" id="CM042882">
    <property type="protein sequence ID" value="KAI4384038.1"/>
    <property type="molecule type" value="Genomic_DNA"/>
</dbReference>
<organism evidence="1 2">
    <name type="scientific">Melastoma candidum</name>
    <dbReference type="NCBI Taxonomy" id="119954"/>
    <lineage>
        <taxon>Eukaryota</taxon>
        <taxon>Viridiplantae</taxon>
        <taxon>Streptophyta</taxon>
        <taxon>Embryophyta</taxon>
        <taxon>Tracheophyta</taxon>
        <taxon>Spermatophyta</taxon>
        <taxon>Magnoliopsida</taxon>
        <taxon>eudicotyledons</taxon>
        <taxon>Gunneridae</taxon>
        <taxon>Pentapetalae</taxon>
        <taxon>rosids</taxon>
        <taxon>malvids</taxon>
        <taxon>Myrtales</taxon>
        <taxon>Melastomataceae</taxon>
        <taxon>Melastomatoideae</taxon>
        <taxon>Melastomateae</taxon>
        <taxon>Melastoma</taxon>
    </lineage>
</organism>
<proteinExistence type="predicted"/>
<accession>A0ACB9S085</accession>